<sequence length="138" mass="14929">TRWKFGTIVISEREMGIISFKKKNNKGVTPTVFPYKRVKVGMVSTAIASLFILASGPVAQASSYLRSNSGGELGFEFEKDGGQGSRFHDNLGPLNHGDSLGFEFEKDGGQGSRFHDKLDLPLGGGKYPSAILWSSKSV</sequence>
<name>A0ABU1B7M5_9STRE</name>
<organism evidence="1 2">
    <name type="scientific">Streptococcus ruminantium</name>
    <dbReference type="NCBI Taxonomy" id="1917441"/>
    <lineage>
        <taxon>Bacteria</taxon>
        <taxon>Bacillati</taxon>
        <taxon>Bacillota</taxon>
        <taxon>Bacilli</taxon>
        <taxon>Lactobacillales</taxon>
        <taxon>Streptococcaceae</taxon>
        <taxon>Streptococcus</taxon>
    </lineage>
</organism>
<feature type="non-terminal residue" evidence="1">
    <location>
        <position position="1"/>
    </location>
</feature>
<keyword evidence="2" id="KW-1185">Reference proteome</keyword>
<accession>A0ABU1B7M5</accession>
<dbReference type="RefSeq" id="WP_308938497.1">
    <property type="nucleotide sequence ID" value="NZ_JAVIBR010000076.1"/>
</dbReference>
<evidence type="ECO:0000313" key="2">
    <source>
        <dbReference type="Proteomes" id="UP001228446"/>
    </source>
</evidence>
<protein>
    <submittedName>
        <fullName evidence="1">Uncharacterized protein</fullName>
    </submittedName>
</protein>
<reference evidence="1 2" key="1">
    <citation type="submission" date="2023-08" db="EMBL/GenBank/DDBJ databases">
        <title>Streptococcus ruminantium-associated sheep mastitis outbreak detected in Italy is distinct from bovine isolates.</title>
        <authorList>
            <person name="Rosa M.N."/>
            <person name="Vezina B."/>
            <person name="Tola S."/>
        </authorList>
    </citation>
    <scope>NUCLEOTIDE SEQUENCE [LARGE SCALE GENOMIC DNA]</scope>
    <source>
        <strain evidence="1 2">OM6730</strain>
    </source>
</reference>
<evidence type="ECO:0000313" key="1">
    <source>
        <dbReference type="EMBL" id="MDQ8834144.1"/>
    </source>
</evidence>
<gene>
    <name evidence="1" type="ORF">RFF62_10285</name>
</gene>
<comment type="caution">
    <text evidence="1">The sequence shown here is derived from an EMBL/GenBank/DDBJ whole genome shotgun (WGS) entry which is preliminary data.</text>
</comment>
<dbReference type="EMBL" id="JAVIBX010000078">
    <property type="protein sequence ID" value="MDQ8834144.1"/>
    <property type="molecule type" value="Genomic_DNA"/>
</dbReference>
<dbReference type="Proteomes" id="UP001228446">
    <property type="component" value="Unassembled WGS sequence"/>
</dbReference>
<proteinExistence type="predicted"/>